<keyword evidence="20" id="KW-1185">Reference proteome</keyword>
<keyword evidence="4" id="KW-0963">Cytoplasm</keyword>
<reference evidence="19" key="2">
    <citation type="submission" date="2021-01" db="UniProtKB">
        <authorList>
            <consortium name="EnsemblMetazoa"/>
        </authorList>
    </citation>
    <scope>IDENTIFICATION</scope>
</reference>
<dbReference type="InterPro" id="IPR056290">
    <property type="entry name" value="CEPT76/DRC7_peptidase-like_dom"/>
</dbReference>
<dbReference type="Gene3D" id="3.10.620.30">
    <property type="match status" value="1"/>
</dbReference>
<evidence type="ECO:0000313" key="19">
    <source>
        <dbReference type="EnsemblMetazoa" id="XP_030855499"/>
    </source>
</evidence>
<dbReference type="OMA" id="CRDDYIT"/>
<dbReference type="PANTHER" id="PTHR35249:SF2">
    <property type="entry name" value="DYNEIN REGULATORY COMPLEX SUBUNIT 7"/>
    <property type="match status" value="1"/>
</dbReference>
<dbReference type="InterPro" id="IPR056292">
    <property type="entry name" value="DRC7_C"/>
</dbReference>
<dbReference type="EnsemblMetazoa" id="XM_030999639">
    <property type="protein sequence ID" value="XP_030855499"/>
    <property type="gene ID" value="LOC590655"/>
</dbReference>
<evidence type="ECO:0000256" key="7">
    <source>
        <dbReference type="ARBA" id="ARBA00022871"/>
    </source>
</evidence>
<evidence type="ECO:0000256" key="10">
    <source>
        <dbReference type="ARBA" id="ARBA00023212"/>
    </source>
</evidence>
<evidence type="ECO:0000259" key="18">
    <source>
        <dbReference type="Pfam" id="PF24671"/>
    </source>
</evidence>
<keyword evidence="11" id="KW-0966">Cell projection</keyword>
<evidence type="ECO:0000256" key="9">
    <source>
        <dbReference type="ARBA" id="ARBA00023069"/>
    </source>
</evidence>
<evidence type="ECO:0000256" key="13">
    <source>
        <dbReference type="ARBA" id="ARBA00031733"/>
    </source>
</evidence>
<dbReference type="InterPro" id="IPR056291">
    <property type="entry name" value="MORN_DRC7"/>
</dbReference>
<dbReference type="KEGG" id="spu:590655"/>
<organism evidence="19 20">
    <name type="scientific">Strongylocentrotus purpuratus</name>
    <name type="common">Purple sea urchin</name>
    <dbReference type="NCBI Taxonomy" id="7668"/>
    <lineage>
        <taxon>Eukaryota</taxon>
        <taxon>Metazoa</taxon>
        <taxon>Echinodermata</taxon>
        <taxon>Eleutherozoa</taxon>
        <taxon>Echinozoa</taxon>
        <taxon>Echinoidea</taxon>
        <taxon>Euechinoidea</taxon>
        <taxon>Echinacea</taxon>
        <taxon>Camarodonta</taxon>
        <taxon>Echinidea</taxon>
        <taxon>Strongylocentrotidae</taxon>
        <taxon>Strongylocentrotus</taxon>
    </lineage>
</organism>
<keyword evidence="6" id="KW-0282">Flagellum</keyword>
<dbReference type="Pfam" id="PF24667">
    <property type="entry name" value="MORN_DRC7"/>
    <property type="match status" value="1"/>
</dbReference>
<feature type="domain" description="CEP76/DRC7 peptidase-like" evidence="16">
    <location>
        <begin position="161"/>
        <end position="201"/>
    </location>
</feature>
<dbReference type="OrthoDB" id="10262874at2759"/>
<comment type="subcellular location">
    <subcellularLocation>
        <location evidence="1">Cytoplasm</location>
        <location evidence="1">Cytoskeleton</location>
        <location evidence="1">Flagellum axoneme</location>
    </subcellularLocation>
</comment>
<evidence type="ECO:0000256" key="5">
    <source>
        <dbReference type="ARBA" id="ARBA00022782"/>
    </source>
</evidence>
<evidence type="ECO:0000256" key="1">
    <source>
        <dbReference type="ARBA" id="ARBA00004611"/>
    </source>
</evidence>
<feature type="domain" description="Dynein regulatory complex subunit 7 MORN" evidence="17">
    <location>
        <begin position="418"/>
        <end position="701"/>
    </location>
</feature>
<accession>A0A7M7PTY3</accession>
<keyword evidence="5" id="KW-0221">Differentiation</keyword>
<evidence type="ECO:0000256" key="11">
    <source>
        <dbReference type="ARBA" id="ARBA00023273"/>
    </source>
</evidence>
<dbReference type="RefSeq" id="XP_030855499.1">
    <property type="nucleotide sequence ID" value="XM_030999639.1"/>
</dbReference>
<feature type="region of interest" description="Disordered" evidence="15">
    <location>
        <begin position="1"/>
        <end position="27"/>
    </location>
</feature>
<keyword evidence="8 14" id="KW-0175">Coiled coil</keyword>
<keyword evidence="10" id="KW-0206">Cytoskeleton</keyword>
<feature type="region of interest" description="Disordered" evidence="15">
    <location>
        <begin position="256"/>
        <end position="278"/>
    </location>
</feature>
<sequence>MEGVGDGPAIVVDSGADDGTIQEEDAENEIPADALEAVNELKDELDQIVLQPPKIDMTPADLPMQSYPLTYKENDNKEKLVLAYAENFRRQYVHLYRDRKPLLLCPLNECGVEKFVCTTIRPTTLPFQELYDYDGCAEFVSDYVTFDPLDPPVDLPKSLLSSTTVLRRQRGNCFEMSTLLCSLLLGAGYDAYVVCGYATREMTLCDETREICPLMKKKNEVKKEEKKKEMRKYTVKPPKDLRSKFILEMEARKEAEQAKEEQQRKKEMEEKQEELEKPPSDELYGLRIHCWVLVLSGKREVPENFFIEPLTGNSYSTQHDGYLGIESLWNNHNYWVNMQDCSNGCKDLLFDLGDCVRWEFMFPSNEKPTLDIPDMDEDALDFEDDEDEEKEEEKHLDMPPSWVSPLELTLKEFQSRCPQGKKTLTYKRAKLEKFAHYLMKDGLIIRLSIYHDKEMKDLVRVEETYSFRSDKLHLRVHNHRTGLITEYYHQGRPLHLKEQTYGQWPDSERTMIFYNHARVDGLTRREENALEMTEHFDNRDDFLLYCHVVFGKRPKKLEPAGSLPSSNPRPILKIVEKFRRNKAKPANEDIAECIYLISEDRIQLTFHHQDDKITASTRDFIKPPNANDKGAVLTFSQDMTSTFRVDPLAEPPKNLFIYNLLRELVDKEDKTVHSVRDSEEEVKEILTERQEEEARSDLDISVYDTERNEKAKQHRIERERLQMEEKKRREEMELDYLAPFLAQIGDPEKLNRQQALKLKEDCLADLKMRLIDKANLIQSRFEKETVELHKKQTWYQNNQMNMQKEDEEEYLEYCSEAMFRIHILELRLNRHKEMAPHKYMALDQKLKTDQRLSEFFGATLGDKR</sequence>
<dbReference type="SUPFAM" id="SSF54001">
    <property type="entry name" value="Cysteine proteinases"/>
    <property type="match status" value="1"/>
</dbReference>
<dbReference type="CTD" id="84229"/>
<dbReference type="AlphaFoldDB" id="A0A7M7PTY3"/>
<dbReference type="Pfam" id="PF24671">
    <property type="entry name" value="DRC7_C"/>
    <property type="match status" value="1"/>
</dbReference>
<evidence type="ECO:0000256" key="8">
    <source>
        <dbReference type="ARBA" id="ARBA00023054"/>
    </source>
</evidence>
<dbReference type="GO" id="GO:0030317">
    <property type="term" value="P:flagellated sperm motility"/>
    <property type="evidence" value="ECO:0000318"/>
    <property type="project" value="GO_Central"/>
</dbReference>
<name>A0A7M7PTY3_STRPU</name>
<protein>
    <recommendedName>
        <fullName evidence="3">Dynein regulatory complex subunit 7</fullName>
    </recommendedName>
    <alternativeName>
        <fullName evidence="12">Coiled-coil domain-containing protein 135</fullName>
    </alternativeName>
    <alternativeName>
        <fullName evidence="13">Coiled-coil domain-containing protein lobo homolog</fullName>
    </alternativeName>
</protein>
<proteinExistence type="inferred from homology"/>
<evidence type="ECO:0000259" key="17">
    <source>
        <dbReference type="Pfam" id="PF24667"/>
    </source>
</evidence>
<feature type="domain" description="Dynein regulatory complex subunit 7 C-terminal" evidence="18">
    <location>
        <begin position="748"/>
        <end position="855"/>
    </location>
</feature>
<feature type="coiled-coil region" evidence="14">
    <location>
        <begin position="675"/>
        <end position="733"/>
    </location>
</feature>
<reference evidence="20" key="1">
    <citation type="submission" date="2015-02" db="EMBL/GenBank/DDBJ databases">
        <title>Genome sequencing for Strongylocentrotus purpuratus.</title>
        <authorList>
            <person name="Murali S."/>
            <person name="Liu Y."/>
            <person name="Vee V."/>
            <person name="English A."/>
            <person name="Wang M."/>
            <person name="Skinner E."/>
            <person name="Han Y."/>
            <person name="Muzny D.M."/>
            <person name="Worley K.C."/>
            <person name="Gibbs R.A."/>
        </authorList>
    </citation>
    <scope>NUCLEOTIDE SEQUENCE</scope>
</reference>
<dbReference type="Proteomes" id="UP000007110">
    <property type="component" value="Unassembled WGS sequence"/>
</dbReference>
<keyword evidence="7" id="KW-0744">Spermatogenesis</keyword>
<dbReference type="GeneID" id="590655"/>
<evidence type="ECO:0000313" key="20">
    <source>
        <dbReference type="Proteomes" id="UP000007110"/>
    </source>
</evidence>
<dbReference type="InterPro" id="IPR038765">
    <property type="entry name" value="Papain-like_cys_pep_sf"/>
</dbReference>
<evidence type="ECO:0000256" key="4">
    <source>
        <dbReference type="ARBA" id="ARBA00022490"/>
    </source>
</evidence>
<evidence type="ECO:0000256" key="14">
    <source>
        <dbReference type="SAM" id="Coils"/>
    </source>
</evidence>
<dbReference type="GO" id="GO:0007283">
    <property type="term" value="P:spermatogenesis"/>
    <property type="evidence" value="ECO:0007669"/>
    <property type="project" value="UniProtKB-KW"/>
</dbReference>
<dbReference type="PANTHER" id="PTHR35249">
    <property type="entry name" value="DYNEIN REGULATORY COMPLEX SUBUNIT 7"/>
    <property type="match status" value="1"/>
</dbReference>
<dbReference type="Pfam" id="PF24656">
    <property type="entry name" value="CEPT76_peptidase"/>
    <property type="match status" value="1"/>
</dbReference>
<evidence type="ECO:0000256" key="15">
    <source>
        <dbReference type="SAM" id="MobiDB-lite"/>
    </source>
</evidence>
<keyword evidence="9" id="KW-0969">Cilium</keyword>
<evidence type="ECO:0000256" key="2">
    <source>
        <dbReference type="ARBA" id="ARBA00010738"/>
    </source>
</evidence>
<comment type="similarity">
    <text evidence="2">Belongs to the DRC7 family.</text>
</comment>
<dbReference type="GO" id="GO:0030154">
    <property type="term" value="P:cell differentiation"/>
    <property type="evidence" value="ECO:0007669"/>
    <property type="project" value="UniProtKB-KW"/>
</dbReference>
<evidence type="ECO:0000256" key="12">
    <source>
        <dbReference type="ARBA" id="ARBA00031627"/>
    </source>
</evidence>
<evidence type="ECO:0000256" key="3">
    <source>
        <dbReference type="ARBA" id="ARBA00021303"/>
    </source>
</evidence>
<dbReference type="InterPro" id="IPR033551">
    <property type="entry name" value="DRC7/lobo"/>
</dbReference>
<evidence type="ECO:0000256" key="6">
    <source>
        <dbReference type="ARBA" id="ARBA00022846"/>
    </source>
</evidence>
<evidence type="ECO:0000259" key="16">
    <source>
        <dbReference type="Pfam" id="PF24656"/>
    </source>
</evidence>
<dbReference type="GO" id="GO:0031514">
    <property type="term" value="C:motile cilium"/>
    <property type="evidence" value="ECO:0000318"/>
    <property type="project" value="GO_Central"/>
</dbReference>
<dbReference type="InParanoid" id="A0A7M7PTY3"/>